<dbReference type="SUPFAM" id="SSF52833">
    <property type="entry name" value="Thioredoxin-like"/>
    <property type="match status" value="1"/>
</dbReference>
<dbReference type="GO" id="GO:0006559">
    <property type="term" value="P:L-phenylalanine catabolic process"/>
    <property type="evidence" value="ECO:0007669"/>
    <property type="project" value="TreeGrafter"/>
</dbReference>
<feature type="non-terminal residue" evidence="2">
    <location>
        <position position="176"/>
    </location>
</feature>
<dbReference type="GO" id="GO:0004364">
    <property type="term" value="F:glutathione transferase activity"/>
    <property type="evidence" value="ECO:0007669"/>
    <property type="project" value="TreeGrafter"/>
</dbReference>
<dbReference type="Pfam" id="PF13417">
    <property type="entry name" value="GST_N_3"/>
    <property type="match status" value="1"/>
</dbReference>
<dbReference type="EMBL" id="UINC01189492">
    <property type="protein sequence ID" value="SVE03204.1"/>
    <property type="molecule type" value="Genomic_DNA"/>
</dbReference>
<feature type="domain" description="GST N-terminal" evidence="1">
    <location>
        <begin position="7"/>
        <end position="83"/>
    </location>
</feature>
<dbReference type="InterPro" id="IPR004045">
    <property type="entry name" value="Glutathione_S-Trfase_N"/>
</dbReference>
<dbReference type="GO" id="GO:0006749">
    <property type="term" value="P:glutathione metabolic process"/>
    <property type="evidence" value="ECO:0007669"/>
    <property type="project" value="TreeGrafter"/>
</dbReference>
<gene>
    <name evidence="2" type="ORF">METZ01_LOCUS456058</name>
</gene>
<dbReference type="AlphaFoldDB" id="A0A383A6C9"/>
<accession>A0A383A6C9</accession>
<name>A0A383A6C9_9ZZZZ</name>
<evidence type="ECO:0000313" key="2">
    <source>
        <dbReference type="EMBL" id="SVE03204.1"/>
    </source>
</evidence>
<dbReference type="Pfam" id="PF22041">
    <property type="entry name" value="GST_C_7"/>
    <property type="match status" value="1"/>
</dbReference>
<evidence type="ECO:0000259" key="1">
    <source>
        <dbReference type="PROSITE" id="PS50404"/>
    </source>
</evidence>
<dbReference type="PANTHER" id="PTHR42673">
    <property type="entry name" value="MALEYLACETOACETATE ISOMERASE"/>
    <property type="match status" value="1"/>
</dbReference>
<dbReference type="PROSITE" id="PS50404">
    <property type="entry name" value="GST_NTER"/>
    <property type="match status" value="1"/>
</dbReference>
<dbReference type="InterPro" id="IPR054416">
    <property type="entry name" value="GST_UstS-like_C"/>
</dbReference>
<protein>
    <recommendedName>
        <fullName evidence="1">GST N-terminal domain-containing protein</fullName>
    </recommendedName>
</protein>
<sequence>MIKMYDLAGADENRRFSPYCWRIRMALAHKGLDVECMPWRFTEKDKIKFSGQERVPVLLDGNNTVADSWEIAKYLETAYPDSPSLKLEHGEILFIKFWAETVLHPEMLQLLVLDIHDNLTPEDQSYFRESREKLLGKPLEEVVANRQNRLPRLQKLLTPLRSTLSKQEYLSGETPG</sequence>
<dbReference type="CDD" id="cd03038">
    <property type="entry name" value="GST_N_etherase_LigE"/>
    <property type="match status" value="1"/>
</dbReference>
<dbReference type="GO" id="GO:0016034">
    <property type="term" value="F:maleylacetoacetate isomerase activity"/>
    <property type="evidence" value="ECO:0007669"/>
    <property type="project" value="TreeGrafter"/>
</dbReference>
<dbReference type="InterPro" id="IPR036249">
    <property type="entry name" value="Thioredoxin-like_sf"/>
</dbReference>
<dbReference type="Gene3D" id="1.20.1050.10">
    <property type="match status" value="1"/>
</dbReference>
<proteinExistence type="predicted"/>
<dbReference type="PANTHER" id="PTHR42673:SF4">
    <property type="entry name" value="MALEYLACETOACETATE ISOMERASE"/>
    <property type="match status" value="1"/>
</dbReference>
<dbReference type="Gene3D" id="3.40.30.10">
    <property type="entry name" value="Glutaredoxin"/>
    <property type="match status" value="1"/>
</dbReference>
<reference evidence="2" key="1">
    <citation type="submission" date="2018-05" db="EMBL/GenBank/DDBJ databases">
        <authorList>
            <person name="Lanie J.A."/>
            <person name="Ng W.-L."/>
            <person name="Kazmierczak K.M."/>
            <person name="Andrzejewski T.M."/>
            <person name="Davidsen T.M."/>
            <person name="Wayne K.J."/>
            <person name="Tettelin H."/>
            <person name="Glass J.I."/>
            <person name="Rusch D."/>
            <person name="Podicherti R."/>
            <person name="Tsui H.-C.T."/>
            <person name="Winkler M.E."/>
        </authorList>
    </citation>
    <scope>NUCLEOTIDE SEQUENCE</scope>
</reference>
<organism evidence="2">
    <name type="scientific">marine metagenome</name>
    <dbReference type="NCBI Taxonomy" id="408172"/>
    <lineage>
        <taxon>unclassified sequences</taxon>
        <taxon>metagenomes</taxon>
        <taxon>ecological metagenomes</taxon>
    </lineage>
</organism>